<evidence type="ECO:0000256" key="9">
    <source>
        <dbReference type="ARBA" id="ARBA00023118"/>
    </source>
</evidence>
<proteinExistence type="inferred from homology"/>
<dbReference type="GO" id="GO:0003677">
    <property type="term" value="F:DNA binding"/>
    <property type="evidence" value="ECO:0007669"/>
    <property type="project" value="UniProtKB-UniRule"/>
</dbReference>
<keyword evidence="7" id="KW-0460">Magnesium</keyword>
<dbReference type="GO" id="GO:0016787">
    <property type="term" value="F:hydrolase activity"/>
    <property type="evidence" value="ECO:0007669"/>
    <property type="project" value="UniProtKB-KW"/>
</dbReference>
<evidence type="ECO:0000256" key="1">
    <source>
        <dbReference type="ARBA" id="ARBA00001946"/>
    </source>
</evidence>
<dbReference type="InterPro" id="IPR040619">
    <property type="entry name" value="Cas9_alpha-helical_lobe"/>
</dbReference>
<dbReference type="Pfam" id="PF13395">
    <property type="entry name" value="HNH_4"/>
    <property type="match status" value="1"/>
</dbReference>
<dbReference type="RefSeq" id="WP_116555151.1">
    <property type="nucleotide sequence ID" value="NZ_QCZG01000025.1"/>
</dbReference>
<keyword evidence="8 13" id="KW-0694">RNA-binding</keyword>
<evidence type="ECO:0000313" key="15">
    <source>
        <dbReference type="EMBL" id="PWA10009.1"/>
    </source>
</evidence>
<evidence type="ECO:0000256" key="11">
    <source>
        <dbReference type="ARBA" id="ARBA00023211"/>
    </source>
</evidence>
<evidence type="ECO:0000256" key="2">
    <source>
        <dbReference type="ARBA" id="ARBA00005244"/>
    </source>
</evidence>
<comment type="similarity">
    <text evidence="13">Belongs to the CRISPR-associated Cas9 family.</text>
</comment>
<evidence type="ECO:0000256" key="4">
    <source>
        <dbReference type="ARBA" id="ARBA00022723"/>
    </source>
</evidence>
<evidence type="ECO:0000256" key="3">
    <source>
        <dbReference type="ARBA" id="ARBA00022722"/>
    </source>
</evidence>
<dbReference type="InterPro" id="IPR055228">
    <property type="entry name" value="Cas9_RuvC"/>
</dbReference>
<evidence type="ECO:0000259" key="14">
    <source>
        <dbReference type="PROSITE" id="PS51749"/>
    </source>
</evidence>
<keyword evidence="6 13" id="KW-0378">Hydrolase</keyword>
<evidence type="ECO:0000256" key="10">
    <source>
        <dbReference type="ARBA" id="ARBA00023125"/>
    </source>
</evidence>
<dbReference type="EC" id="3.1.-.-" evidence="13"/>
<comment type="caution">
    <text evidence="13">Lacks conserved residue(s) required for the propagation of feature annotation.</text>
</comment>
<evidence type="ECO:0000256" key="6">
    <source>
        <dbReference type="ARBA" id="ARBA00022801"/>
    </source>
</evidence>
<dbReference type="OrthoDB" id="9757607at2"/>
<dbReference type="Pfam" id="PF18470">
    <property type="entry name" value="Cas9_a"/>
    <property type="match status" value="1"/>
</dbReference>
<feature type="domain" description="HNH Cas9-type" evidence="14">
    <location>
        <begin position="516"/>
        <end position="671"/>
    </location>
</feature>
<sequence>MRYHIGLDIGVTSVGWAVINLDKERIENLGVRMFEVAENPKDGSSLAAPRREARSVRRRLRRRKYRVSRVRHFIIKQGLLTKVQAESLYDWQDGDLDIWLLRVNALERKLEDREFARILIHCAKHRGFKSNRKSETKETENGLMLSSVKENQQIMKEKNYKTIAQLLVYETELFDGRKRNRSGQYTHVFARDDLENEIKIIFEKQREFGHPFATKENEQKYLNIWSSQRPFASKEAIMSKVGDCSLIKGEKRAPKFSYQFERFRALDKLNRLRILSIDQPGRKLSEIERELALDLLFDKKEVKYSDLRKALSLDESARFNELFYDESKSVKENEKVVFISLEGQYKIKSIIKGSEGKTAVLEYRPVDYDTIAYALTVFKDDQDIKDYLKNEYVDSKGKKLKNLANRVYSDALIEGLLGLSFSKFSHLSLKALKELLVHMEAGYSYTEACELCGYTINQRNNMEKSKLLPVIPGNEIRNPVVLRSLSQSRKVINAIIKRYGSPSGLYIELARDMGRPYNERSKISKEYNANRLVNDKARSRIQELHPSISDPRGHDILKYKLWEEQNGKCAYSLEPITIERLFEPGYAEVDHIIPYSRSFDDSNQNKVLVLGRENQNKQNRTPFEWFGHDEKRWEKFISYVSSLKVGRKKKSLLLKTAFDEEQEEAFRARNLNDTRYTTRFLKNFIEENLQFREEKGKKQYVYTVNGAYTSLMRKRWGFNKNREENDLHHALDAAIVAVSHDNYHKVSAFFKRKEISTAQLLKREKEQFPEPWEGFSKELEARLLQNPLHLKMALESLASDAYDEQFINEVKPIFVSRMPKRGVKGQLHEKTFRRQRGENDKGYTVVVTKTGLDKITFDKNGDFPMYGKESDPRTYNAIKERYLAYGKDKKKAFAEPLYKPSKNPEKAPIIRSVKIEDKRNLFVALDEKTAADNASIARTDVFQHRDNGKYYLIPIYVSDVKEGRVPNRFITQNKPYNDWLECTEDYQFKFSLYPNDLIHVKLPQSKQVKLTNKEEILWQENFFYYKKVDVASGQITIMSQEGSLLDRIGVQRLVTFDKYQVDPLGNIKKVNKETRHGV</sequence>
<dbReference type="EMBL" id="QCZG01000025">
    <property type="protein sequence ID" value="PWA10009.1"/>
    <property type="molecule type" value="Genomic_DNA"/>
</dbReference>
<feature type="active site" description="Proton acceptor for HNH nuclease domain" evidence="13">
    <location>
        <position position="591"/>
    </location>
</feature>
<name>A0A2U1JYI5_9BACI</name>
<dbReference type="GO" id="GO:0004519">
    <property type="term" value="F:endonuclease activity"/>
    <property type="evidence" value="ECO:0007669"/>
    <property type="project" value="UniProtKB-UniRule"/>
</dbReference>
<keyword evidence="9 13" id="KW-0051">Antiviral defense</keyword>
<dbReference type="GO" id="GO:0046872">
    <property type="term" value="F:metal ion binding"/>
    <property type="evidence" value="ECO:0007669"/>
    <property type="project" value="UniProtKB-UniRule"/>
</dbReference>
<comment type="cofactor">
    <cofactor evidence="1">
        <name>Mg(2+)</name>
        <dbReference type="ChEBI" id="CHEBI:18420"/>
    </cofactor>
</comment>
<evidence type="ECO:0000256" key="13">
    <source>
        <dbReference type="HAMAP-Rule" id="MF_01480"/>
    </source>
</evidence>
<comment type="subunit">
    <text evidence="12 13">Monomer. Binds crRNA and tracrRNA.</text>
</comment>
<feature type="active site" description="For RuvC-like nuclease domain" evidence="13">
    <location>
        <position position="8"/>
    </location>
</feature>
<dbReference type="AlphaFoldDB" id="A0A2U1JYI5"/>
<keyword evidence="3 13" id="KW-0540">Nuclease</keyword>
<dbReference type="InterPro" id="IPR003615">
    <property type="entry name" value="HNH_nuc"/>
</dbReference>
<keyword evidence="4" id="KW-0479">Metal-binding</keyword>
<accession>A0A2U1JYI5</accession>
<keyword evidence="10 13" id="KW-0238">DNA-binding</keyword>
<dbReference type="InterPro" id="IPR036397">
    <property type="entry name" value="RNaseH_sf"/>
</dbReference>
<dbReference type="InterPro" id="IPR028629">
    <property type="entry name" value="Cas9"/>
</dbReference>
<dbReference type="GO" id="GO:0003723">
    <property type="term" value="F:RNA binding"/>
    <property type="evidence" value="ECO:0007669"/>
    <property type="project" value="UniProtKB-UniRule"/>
</dbReference>
<dbReference type="NCBIfam" id="TIGR01865">
    <property type="entry name" value="cas_Csn1"/>
    <property type="match status" value="1"/>
</dbReference>
<dbReference type="GO" id="GO:0051607">
    <property type="term" value="P:defense response to virus"/>
    <property type="evidence" value="ECO:0007669"/>
    <property type="project" value="UniProtKB-UniRule"/>
</dbReference>
<protein>
    <recommendedName>
        <fullName evidence="13">CRISPR-associated endonuclease Cas9</fullName>
        <ecNumber evidence="13">3.1.-.-</ecNumber>
    </recommendedName>
</protein>
<comment type="function">
    <text evidence="13">CRISPR (clustered regularly interspaced short palindromic repeat) is an adaptive immune system that provides protection against mobile genetic elements (viruses, transposable elements and conjugative plasmids). CRISPR clusters contain spacers, sequences complementary to antecedent mobile elements, and target invading nucleic acids. CRISPR clusters are transcribed and processed into CRISPR RNA (crRNA). In type II CRISPR systems correct processing of pre-crRNA requires a trans-encoded small RNA (tracrRNA), endogenous ribonuclease 3 (rnc) and this protein. The tracrRNA serves as a guide for ribonuclease 3-aided processing of pre-crRNA. Subsequently Cas9/crRNA/tracrRNA endonucleolytically cleaves linear or circular dsDNA target complementary to the spacer; Cas9 is inactive in the absence of the 2 guide RNAs (gRNA). Cas9 recognizes the protospacer adjacent motif (PAM) in the CRISPR repeat sequences to help distinguish self versus nonself, as targets within the bacterial CRISPR locus do not have PAMs. PAM recognition is also required for catalytic activity.</text>
</comment>
<dbReference type="InterPro" id="IPR033114">
    <property type="entry name" value="HNH_CAS9"/>
</dbReference>
<keyword evidence="16" id="KW-1185">Reference proteome</keyword>
<dbReference type="HAMAP" id="MF_01480">
    <property type="entry name" value="Cas9"/>
    <property type="match status" value="1"/>
</dbReference>
<evidence type="ECO:0000256" key="12">
    <source>
        <dbReference type="ARBA" id="ARBA00046380"/>
    </source>
</evidence>
<comment type="domain">
    <text evidence="13">Has 2 endonuclease domains. The discontinuous RuvC-like domain cleaves the target DNA noncomplementary to crRNA while the HNH nuclease domain cleaves the target DNA complementary to crRNA.</text>
</comment>
<comment type="similarity">
    <text evidence="2">Belongs to the CRISPR-associated protein Cas9 family. Subtype II-A subfamily.</text>
</comment>
<gene>
    <name evidence="13 15" type="primary">cas9</name>
    <name evidence="15" type="ORF">DCC39_12030</name>
</gene>
<evidence type="ECO:0000256" key="7">
    <source>
        <dbReference type="ARBA" id="ARBA00022842"/>
    </source>
</evidence>
<keyword evidence="5 13" id="KW-0255">Endonuclease</keyword>
<organism evidence="15 16">
    <name type="scientific">Pueribacillus theae</name>
    <dbReference type="NCBI Taxonomy" id="2171751"/>
    <lineage>
        <taxon>Bacteria</taxon>
        <taxon>Bacillati</taxon>
        <taxon>Bacillota</taxon>
        <taxon>Bacilli</taxon>
        <taxon>Bacillales</taxon>
        <taxon>Bacillaceae</taxon>
        <taxon>Pueribacillus</taxon>
    </lineage>
</organism>
<reference evidence="15 16" key="1">
    <citation type="submission" date="2018-04" db="EMBL/GenBank/DDBJ databases">
        <title>Camelliibacillus theae gen. nov., sp. nov., isolated from Pu'er tea.</title>
        <authorList>
            <person name="Niu L."/>
        </authorList>
    </citation>
    <scope>NUCLEOTIDE SEQUENCE [LARGE SCALE GENOMIC DNA]</scope>
    <source>
        <strain evidence="15 16">T8</strain>
    </source>
</reference>
<evidence type="ECO:0000313" key="16">
    <source>
        <dbReference type="Proteomes" id="UP000245998"/>
    </source>
</evidence>
<evidence type="ECO:0000256" key="8">
    <source>
        <dbReference type="ARBA" id="ARBA00022884"/>
    </source>
</evidence>
<dbReference type="PROSITE" id="PS51749">
    <property type="entry name" value="HNH_CAS9"/>
    <property type="match status" value="1"/>
</dbReference>
<comment type="caution">
    <text evidence="15">The sequence shown here is derived from an EMBL/GenBank/DDBJ whole genome shotgun (WGS) entry which is preliminary data.</text>
</comment>
<dbReference type="Gene3D" id="3.30.420.10">
    <property type="entry name" value="Ribonuclease H-like superfamily/Ribonuclease H"/>
    <property type="match status" value="3"/>
</dbReference>
<dbReference type="Pfam" id="PF22702">
    <property type="entry name" value="Cas9_RuvC"/>
    <property type="match status" value="1"/>
</dbReference>
<dbReference type="Proteomes" id="UP000245998">
    <property type="component" value="Unassembled WGS sequence"/>
</dbReference>
<dbReference type="GO" id="GO:0043571">
    <property type="term" value="P:maintenance of CRISPR repeat elements"/>
    <property type="evidence" value="ECO:0007669"/>
    <property type="project" value="UniProtKB-UniRule"/>
</dbReference>
<evidence type="ECO:0000256" key="5">
    <source>
        <dbReference type="ARBA" id="ARBA00022759"/>
    </source>
</evidence>
<keyword evidence="11" id="KW-0464">Manganese</keyword>